<feature type="region of interest" description="Disordered" evidence="4">
    <location>
        <begin position="305"/>
        <end position="427"/>
    </location>
</feature>
<dbReference type="GO" id="GO:0005524">
    <property type="term" value="F:ATP binding"/>
    <property type="evidence" value="ECO:0007669"/>
    <property type="project" value="InterPro"/>
</dbReference>
<dbReference type="InterPro" id="IPR011009">
    <property type="entry name" value="Kinase-like_dom_sf"/>
</dbReference>
<dbReference type="STRING" id="42249.A0A317SHX6"/>
<dbReference type="OrthoDB" id="10252171at2759"/>
<evidence type="ECO:0000256" key="2">
    <source>
        <dbReference type="ARBA" id="ARBA00023006"/>
    </source>
</evidence>
<proteinExistence type="predicted"/>
<dbReference type="Proteomes" id="UP000246991">
    <property type="component" value="Unassembled WGS sequence"/>
</dbReference>
<keyword evidence="6" id="KW-0808">Transferase</keyword>
<evidence type="ECO:0000313" key="7">
    <source>
        <dbReference type="Proteomes" id="UP000246991"/>
    </source>
</evidence>
<feature type="compositionally biased region" description="Basic and acidic residues" evidence="4">
    <location>
        <begin position="417"/>
        <end position="427"/>
    </location>
</feature>
<keyword evidence="6" id="KW-0418">Kinase</keyword>
<evidence type="ECO:0000259" key="5">
    <source>
        <dbReference type="PROSITE" id="PS50011"/>
    </source>
</evidence>
<feature type="non-terminal residue" evidence="6">
    <location>
        <position position="1"/>
    </location>
</feature>
<keyword evidence="7" id="KW-1185">Reference proteome</keyword>
<evidence type="ECO:0000256" key="4">
    <source>
        <dbReference type="SAM" id="MobiDB-lite"/>
    </source>
</evidence>
<feature type="compositionally biased region" description="Basic and acidic residues" evidence="4">
    <location>
        <begin position="305"/>
        <end position="326"/>
    </location>
</feature>
<gene>
    <name evidence="6" type="ORF">C7212DRAFT_219740</name>
</gene>
<feature type="domain" description="Protein kinase" evidence="5">
    <location>
        <begin position="38"/>
        <end position="300"/>
    </location>
</feature>
<dbReference type="SMART" id="SM00220">
    <property type="entry name" value="S_TKc"/>
    <property type="match status" value="1"/>
</dbReference>
<evidence type="ECO:0000256" key="1">
    <source>
        <dbReference type="ARBA" id="ARBA00004623"/>
    </source>
</evidence>
<dbReference type="PANTHER" id="PTHR24348">
    <property type="entry name" value="SERINE/THREONINE-PROTEIN KINASE UNC-51-RELATED"/>
    <property type="match status" value="1"/>
</dbReference>
<dbReference type="InterPro" id="IPR000719">
    <property type="entry name" value="Prot_kinase_dom"/>
</dbReference>
<dbReference type="Pfam" id="PF00069">
    <property type="entry name" value="Pkinase"/>
    <property type="match status" value="1"/>
</dbReference>
<dbReference type="PROSITE" id="PS00108">
    <property type="entry name" value="PROTEIN_KINASE_ST"/>
    <property type="match status" value="1"/>
</dbReference>
<accession>A0A317SHX6</accession>
<keyword evidence="2" id="KW-0072">Autophagy</keyword>
<dbReference type="PANTHER" id="PTHR24348:SF68">
    <property type="entry name" value="SERINE_THREONINE-PROTEIN KINASE ATG1C"/>
    <property type="match status" value="1"/>
</dbReference>
<dbReference type="AlphaFoldDB" id="A0A317SHX6"/>
<comment type="subcellular location">
    <subcellularLocation>
        <location evidence="1">Preautophagosomal structure membrane</location>
        <topology evidence="1">Peripheral membrane protein</topology>
    </subcellularLocation>
</comment>
<evidence type="ECO:0000313" key="6">
    <source>
        <dbReference type="EMBL" id="PWW73100.1"/>
    </source>
</evidence>
<protein>
    <recommendedName>
        <fullName evidence="3">Autophagy-related protein 1</fullName>
    </recommendedName>
</protein>
<dbReference type="GO" id="GO:0034045">
    <property type="term" value="C:phagophore assembly site membrane"/>
    <property type="evidence" value="ECO:0007669"/>
    <property type="project" value="UniProtKB-SubCell"/>
</dbReference>
<reference evidence="6 7" key="1">
    <citation type="submission" date="2018-03" db="EMBL/GenBank/DDBJ databases">
        <title>Genomes of Pezizomycetes fungi and the evolution of truffles.</title>
        <authorList>
            <person name="Murat C."/>
            <person name="Payen T."/>
            <person name="Noel B."/>
            <person name="Kuo A."/>
            <person name="Martin F.M."/>
        </authorList>
    </citation>
    <scope>NUCLEOTIDE SEQUENCE [LARGE SCALE GENOMIC DNA]</scope>
    <source>
        <strain evidence="6">091103-1</strain>
    </source>
</reference>
<dbReference type="GO" id="GO:0006914">
    <property type="term" value="P:autophagy"/>
    <property type="evidence" value="ECO:0007669"/>
    <property type="project" value="UniProtKB-KW"/>
</dbReference>
<dbReference type="PROSITE" id="PS50011">
    <property type="entry name" value="PROTEIN_KINASE_DOM"/>
    <property type="match status" value="1"/>
</dbReference>
<dbReference type="Gene3D" id="1.10.510.10">
    <property type="entry name" value="Transferase(Phosphotransferase) domain 1"/>
    <property type="match status" value="1"/>
</dbReference>
<dbReference type="GO" id="GO:0010506">
    <property type="term" value="P:regulation of autophagy"/>
    <property type="evidence" value="ECO:0007669"/>
    <property type="project" value="InterPro"/>
</dbReference>
<dbReference type="GO" id="GO:0004674">
    <property type="term" value="F:protein serine/threonine kinase activity"/>
    <property type="evidence" value="ECO:0007669"/>
    <property type="project" value="InterPro"/>
</dbReference>
<dbReference type="InterPro" id="IPR045269">
    <property type="entry name" value="Atg1-like"/>
</dbReference>
<sequence length="427" mass="47350">SNLVIQYKLETEFFQDQIKHTKYVGKAENKDGEVKEGWRNCGELGKGGFGVVYKQIQEATGRYRAVKRITKRQPTEFDYSRELLVMAVLVKHPSLFVEFLGWFEEPETLYIAMEYLEGGDLTKHIGTPLRQETVQIISKQILKGLKVMHQEGIAHRDLKPANIFVVSMSPVWVKLGDFGASKRIQAQDTTTFHTQVSTPVYGAPEVLGLDSDSETSDYTTSVDIWSLGCVLYEILVGKRLFDSVGQVYFYLFRECPLPEDKLKGLSPPTDDIGISLIKSMLAIQPKNRPTAAGALGHAWLTRLKSDDEGSRDDKGKTAQIHDESRRRSGRNLITHGDTNYTPEGVAFKANPGSRRGSDPTPPKSAIGISAITPPDAAHAGRPQSPGDSLQESQGARERSGPRHFTIMSPETPANDPRPSDPRRGNSL</sequence>
<evidence type="ECO:0000256" key="3">
    <source>
        <dbReference type="ARBA" id="ARBA00030237"/>
    </source>
</evidence>
<dbReference type="InterPro" id="IPR008271">
    <property type="entry name" value="Ser/Thr_kinase_AS"/>
</dbReference>
<dbReference type="SUPFAM" id="SSF56112">
    <property type="entry name" value="Protein kinase-like (PK-like)"/>
    <property type="match status" value="1"/>
</dbReference>
<organism evidence="6 7">
    <name type="scientific">Tuber magnatum</name>
    <name type="common">white Piedmont truffle</name>
    <dbReference type="NCBI Taxonomy" id="42249"/>
    <lineage>
        <taxon>Eukaryota</taxon>
        <taxon>Fungi</taxon>
        <taxon>Dikarya</taxon>
        <taxon>Ascomycota</taxon>
        <taxon>Pezizomycotina</taxon>
        <taxon>Pezizomycetes</taxon>
        <taxon>Pezizales</taxon>
        <taxon>Tuberaceae</taxon>
        <taxon>Tuber</taxon>
    </lineage>
</organism>
<dbReference type="EMBL" id="PYWC01000087">
    <property type="protein sequence ID" value="PWW73100.1"/>
    <property type="molecule type" value="Genomic_DNA"/>
</dbReference>
<comment type="caution">
    <text evidence="6">The sequence shown here is derived from an EMBL/GenBank/DDBJ whole genome shotgun (WGS) entry which is preliminary data.</text>
</comment>
<name>A0A317SHX6_9PEZI</name>